<dbReference type="GO" id="GO:0008300">
    <property type="term" value="P:isoprenoid catabolic process"/>
    <property type="evidence" value="ECO:0007669"/>
    <property type="project" value="TreeGrafter"/>
</dbReference>
<protein>
    <submittedName>
        <fullName evidence="2">Methylglutaconyl-CoA hydratase</fullName>
    </submittedName>
</protein>
<dbReference type="Pfam" id="PF00378">
    <property type="entry name" value="ECH_1"/>
    <property type="match status" value="1"/>
</dbReference>
<dbReference type="GO" id="GO:0003824">
    <property type="term" value="F:catalytic activity"/>
    <property type="evidence" value="ECO:0007669"/>
    <property type="project" value="UniProtKB-ARBA"/>
</dbReference>
<dbReference type="CDD" id="cd06558">
    <property type="entry name" value="crotonase-like"/>
    <property type="match status" value="1"/>
</dbReference>
<gene>
    <name evidence="2" type="ORF">C8D86_11010</name>
</gene>
<dbReference type="InterPro" id="IPR051683">
    <property type="entry name" value="Enoyl-CoA_Hydratase/Isomerase"/>
</dbReference>
<dbReference type="Gene3D" id="3.90.226.10">
    <property type="entry name" value="2-enoyl-CoA Hydratase, Chain A, domain 1"/>
    <property type="match status" value="1"/>
</dbReference>
<organism evidence="2 3">
    <name type="scientific">Aquicella lusitana</name>
    <dbReference type="NCBI Taxonomy" id="254246"/>
    <lineage>
        <taxon>Bacteria</taxon>
        <taxon>Pseudomonadati</taxon>
        <taxon>Pseudomonadota</taxon>
        <taxon>Gammaproteobacteria</taxon>
        <taxon>Legionellales</taxon>
        <taxon>Coxiellaceae</taxon>
        <taxon>Aquicella</taxon>
    </lineage>
</organism>
<comment type="similarity">
    <text evidence="1">Belongs to the enoyl-CoA hydratase/isomerase family.</text>
</comment>
<dbReference type="InterPro" id="IPR001753">
    <property type="entry name" value="Enoyl-CoA_hydra/iso"/>
</dbReference>
<dbReference type="RefSeq" id="WP_114834299.1">
    <property type="nucleotide sequence ID" value="NZ_LR699115.1"/>
</dbReference>
<accession>A0A370GK44</accession>
<evidence type="ECO:0000313" key="3">
    <source>
        <dbReference type="Proteomes" id="UP000254720"/>
    </source>
</evidence>
<reference evidence="2 3" key="1">
    <citation type="submission" date="2018-07" db="EMBL/GenBank/DDBJ databases">
        <title>Genomic Encyclopedia of Type Strains, Phase IV (KMG-IV): sequencing the most valuable type-strain genomes for metagenomic binning, comparative biology and taxonomic classification.</title>
        <authorList>
            <person name="Goeker M."/>
        </authorList>
    </citation>
    <scope>NUCLEOTIDE SEQUENCE [LARGE SCALE GENOMIC DNA]</scope>
    <source>
        <strain evidence="2 3">DSM 16500</strain>
    </source>
</reference>
<proteinExistence type="inferred from homology"/>
<dbReference type="OrthoDB" id="9807606at2"/>
<dbReference type="SUPFAM" id="SSF52096">
    <property type="entry name" value="ClpP/crotonase"/>
    <property type="match status" value="1"/>
</dbReference>
<dbReference type="PANTHER" id="PTHR42964:SF1">
    <property type="entry name" value="POLYKETIDE BIOSYNTHESIS ENOYL-COA HYDRATASE PKSH-RELATED"/>
    <property type="match status" value="1"/>
</dbReference>
<dbReference type="Proteomes" id="UP000254720">
    <property type="component" value="Unassembled WGS sequence"/>
</dbReference>
<sequence>MNLIDFSLIDGIAMVTLNRPEKRNAINGAMVQALLQTLTTIAADERARVLLIRGQGDHFCAGADIGWMQTIAAGSYNENYDDAQFLADLMYSLYTFPKPTIVLAHGATVGGGLGLLAACDIAIAAKDASFGFAEVRIGIAPSVISPYVITALGERAAHYYFLTGERFGADVAYQLGLIHQVTENKALESVGIALAKTMLKGSPKALTAVKQLIRYVAKEKITEGLAQKTAEHLAQLRASPEAQEGLRAFIEKREPQWG</sequence>
<evidence type="ECO:0000313" key="2">
    <source>
        <dbReference type="EMBL" id="RDI43740.1"/>
    </source>
</evidence>
<dbReference type="PANTHER" id="PTHR42964">
    <property type="entry name" value="ENOYL-COA HYDRATASE"/>
    <property type="match status" value="1"/>
</dbReference>
<dbReference type="Gene3D" id="1.10.12.10">
    <property type="entry name" value="Lyase 2-enoyl-coa Hydratase, Chain A, domain 2"/>
    <property type="match status" value="1"/>
</dbReference>
<dbReference type="InterPro" id="IPR014748">
    <property type="entry name" value="Enoyl-CoA_hydra_C"/>
</dbReference>
<dbReference type="AlphaFoldDB" id="A0A370GK44"/>
<evidence type="ECO:0000256" key="1">
    <source>
        <dbReference type="ARBA" id="ARBA00005254"/>
    </source>
</evidence>
<dbReference type="EMBL" id="QQAX01000010">
    <property type="protein sequence ID" value="RDI43740.1"/>
    <property type="molecule type" value="Genomic_DNA"/>
</dbReference>
<comment type="caution">
    <text evidence="2">The sequence shown here is derived from an EMBL/GenBank/DDBJ whole genome shotgun (WGS) entry which is preliminary data.</text>
</comment>
<keyword evidence="3" id="KW-1185">Reference proteome</keyword>
<dbReference type="InterPro" id="IPR029045">
    <property type="entry name" value="ClpP/crotonase-like_dom_sf"/>
</dbReference>
<name>A0A370GK44_9COXI</name>